<dbReference type="EMBL" id="KQ964469">
    <property type="protein sequence ID" value="KXN71701.1"/>
    <property type="molecule type" value="Genomic_DNA"/>
</dbReference>
<dbReference type="AlphaFoldDB" id="A0A137P9V6"/>
<evidence type="ECO:0000313" key="2">
    <source>
        <dbReference type="EMBL" id="KXN71701.1"/>
    </source>
</evidence>
<organism evidence="2 3">
    <name type="scientific">Conidiobolus coronatus (strain ATCC 28846 / CBS 209.66 / NRRL 28638)</name>
    <name type="common">Delacroixia coronata</name>
    <dbReference type="NCBI Taxonomy" id="796925"/>
    <lineage>
        <taxon>Eukaryota</taxon>
        <taxon>Fungi</taxon>
        <taxon>Fungi incertae sedis</taxon>
        <taxon>Zoopagomycota</taxon>
        <taxon>Entomophthoromycotina</taxon>
        <taxon>Entomophthoromycetes</taxon>
        <taxon>Entomophthorales</taxon>
        <taxon>Ancylistaceae</taxon>
        <taxon>Conidiobolus</taxon>
    </lineage>
</organism>
<feature type="region of interest" description="Disordered" evidence="1">
    <location>
        <begin position="235"/>
        <end position="254"/>
    </location>
</feature>
<accession>A0A137P9V6</accession>
<evidence type="ECO:0000313" key="3">
    <source>
        <dbReference type="Proteomes" id="UP000070444"/>
    </source>
</evidence>
<dbReference type="Proteomes" id="UP000070444">
    <property type="component" value="Unassembled WGS sequence"/>
</dbReference>
<protein>
    <submittedName>
        <fullName evidence="2">Uncharacterized protein</fullName>
    </submittedName>
</protein>
<reference evidence="2 3" key="1">
    <citation type="journal article" date="2015" name="Genome Biol. Evol.">
        <title>Phylogenomic analyses indicate that early fungi evolved digesting cell walls of algal ancestors of land plants.</title>
        <authorList>
            <person name="Chang Y."/>
            <person name="Wang S."/>
            <person name="Sekimoto S."/>
            <person name="Aerts A.L."/>
            <person name="Choi C."/>
            <person name="Clum A."/>
            <person name="LaButti K.M."/>
            <person name="Lindquist E.A."/>
            <person name="Yee Ngan C."/>
            <person name="Ohm R.A."/>
            <person name="Salamov A.A."/>
            <person name="Grigoriev I.V."/>
            <person name="Spatafora J.W."/>
            <person name="Berbee M.L."/>
        </authorList>
    </citation>
    <scope>NUCLEOTIDE SEQUENCE [LARGE SCALE GENOMIC DNA]</scope>
    <source>
        <strain evidence="2 3">NRRL 28638</strain>
    </source>
</reference>
<feature type="compositionally biased region" description="Low complexity" evidence="1">
    <location>
        <begin position="240"/>
        <end position="251"/>
    </location>
</feature>
<feature type="compositionally biased region" description="Polar residues" evidence="1">
    <location>
        <begin position="101"/>
        <end position="114"/>
    </location>
</feature>
<sequence>MDNNSITINSDDDSNKKSSFSFVPVPSFLKELNGNSKLSLNFDKQELILNNKIYFKLKIEAEDNNNDEENLFTIDNDKNCHRVGGIRTKISILSGPHQIERSSNPVSRDNSNKSTDTKPIPAISIIKEGEDKYDSSDFKHSPQESNSGLKRKLTQMLDLNTEDTNVLYESQERDINKLINKLNQLAKTMHAQFELSNKIKSANPSPETYYNEEREVLKSAIEKFSQIRDNIKKPNFAASKLPNPKLPLPNLSDAASRNSIQTPTIVSSKQGQAQEDAEDKISLKESNPEAWNRLDRWKKLADPGATLVVPAIDSLEAYNTAAAILDLRKGLLDKLRRRFDAFYAESSKLHASLEEATSPMKKSVTDLVNDTWLKVGGKGDLLNNLELYDKLDREYTAIYTAALNYQKSNNIK</sequence>
<evidence type="ECO:0000256" key="1">
    <source>
        <dbReference type="SAM" id="MobiDB-lite"/>
    </source>
</evidence>
<gene>
    <name evidence="2" type="ORF">CONCODRAFT_69641</name>
</gene>
<keyword evidence="3" id="KW-1185">Reference proteome</keyword>
<proteinExistence type="predicted"/>
<feature type="region of interest" description="Disordered" evidence="1">
    <location>
        <begin position="131"/>
        <end position="151"/>
    </location>
</feature>
<feature type="compositionally biased region" description="Basic and acidic residues" evidence="1">
    <location>
        <begin position="131"/>
        <end position="142"/>
    </location>
</feature>
<feature type="region of interest" description="Disordered" evidence="1">
    <location>
        <begin position="94"/>
        <end position="119"/>
    </location>
</feature>
<name>A0A137P9V6_CONC2</name>